<dbReference type="OMA" id="THILIFD"/>
<proteinExistence type="predicted"/>
<keyword evidence="2" id="KW-1185">Reference proteome</keyword>
<dbReference type="EMBL" id="LN835309">
    <property type="protein sequence ID" value="CRH02617.1"/>
    <property type="molecule type" value="Genomic_DNA"/>
</dbReference>
<protein>
    <submittedName>
        <fullName evidence="1">Uncharacterized protein</fullName>
    </submittedName>
</protein>
<dbReference type="Gene3D" id="2.130.10.10">
    <property type="entry name" value="YVTN repeat-like/Quinoprotein amine dehydrogenase"/>
    <property type="match status" value="1"/>
</dbReference>
<dbReference type="RefSeq" id="XP_028535137.1">
    <property type="nucleotide sequence ID" value="XM_028679421.1"/>
</dbReference>
<name>A0A1J1HAV5_PLARL</name>
<dbReference type="InterPro" id="IPR036322">
    <property type="entry name" value="WD40_repeat_dom_sf"/>
</dbReference>
<reference evidence="1 2" key="1">
    <citation type="submission" date="2015-04" db="EMBL/GenBank/DDBJ databases">
        <authorList>
            <consortium name="Pathogen Informatics"/>
        </authorList>
    </citation>
    <scope>NUCLEOTIDE SEQUENCE [LARGE SCALE GENOMIC DNA]</scope>
    <source>
        <strain evidence="1 2">SGS1</strain>
    </source>
</reference>
<dbReference type="KEGG" id="prel:PRELSG_1435000"/>
<dbReference type="OrthoDB" id="376237at2759"/>
<accession>A0A1J1HAV5</accession>
<dbReference type="AlphaFoldDB" id="A0A1J1HAV5"/>
<dbReference type="SUPFAM" id="SSF50978">
    <property type="entry name" value="WD40 repeat-like"/>
    <property type="match status" value="1"/>
</dbReference>
<organism evidence="1 2">
    <name type="scientific">Plasmodium relictum</name>
    <dbReference type="NCBI Taxonomy" id="85471"/>
    <lineage>
        <taxon>Eukaryota</taxon>
        <taxon>Sar</taxon>
        <taxon>Alveolata</taxon>
        <taxon>Apicomplexa</taxon>
        <taxon>Aconoidasida</taxon>
        <taxon>Haemosporida</taxon>
        <taxon>Plasmodiidae</taxon>
        <taxon>Plasmodium</taxon>
        <taxon>Plasmodium (Haemamoeba)</taxon>
    </lineage>
</organism>
<dbReference type="GeneID" id="39738782"/>
<dbReference type="PROSITE" id="PS50896">
    <property type="entry name" value="LISH"/>
    <property type="match status" value="1"/>
</dbReference>
<dbReference type="InterPro" id="IPR006594">
    <property type="entry name" value="LisH"/>
</dbReference>
<evidence type="ECO:0000313" key="1">
    <source>
        <dbReference type="EMBL" id="CRH02617.1"/>
    </source>
</evidence>
<sequence length="675" mass="79990">MKKEFEEYNKKYFRNIQFIYDFLDKNGMEKSLEELKNESKINYIKKYDEYFLDNVNYDSDNDIESDENDDLSDDFYIDHTFLNQVINNMNNSILCKAIDNFESTLKVKTEKINKENKINEKDFSNENSHLSINNFIQKKEHLCLYENTEEKGDKSYINMGNNIKIEETCSLKKNANLKVICPEFINNEFNITKENFVNDTKLDEDESRSCLHPSKLENEININIYDEKLKNSNLNDSKNEYSDKIKEKYINNNINNWDNYFTYEREIYKRLKVKYINDTINKEKDKKSFETSNILTVKYIDVYNMYAYENMKYDDVIFFKVFFPILILVGYSDNHVKLFITFYEKNDNGSNTEECIHMYKELDNILLNSPIMYIDINYKDNLFIVSTMNGEIYLCEINMNCIINLTKHVELNHSVDDIVKNIKRDEKYISIIKKFKYHNKYSIKCAFNDNYSLFCSISNDKNLIIYEKIKDDNISSISYEKRKIIGLPEIPTSTIWLREDNDKESIIISMLNSNHVIFLNSKNFNIENKVYLFDLKEKYNILNLAYNKKKKILVLCTDTSKIFVYSLIKKSIIKEIYGCVLNSLSFPTIELDISGSNIYVTSDDKVNGTYILIFDIKSGNIINNINNGYKIRCFQLLKNYICPFSNKIDSNNIRENKKSLLVLGSFDKKIHFYSN</sequence>
<dbReference type="InterPro" id="IPR015943">
    <property type="entry name" value="WD40/YVTN_repeat-like_dom_sf"/>
</dbReference>
<evidence type="ECO:0000313" key="2">
    <source>
        <dbReference type="Proteomes" id="UP000220158"/>
    </source>
</evidence>
<dbReference type="VEuPathDB" id="PlasmoDB:PRELSG_1435000"/>
<gene>
    <name evidence="1" type="ORF">PRELSG_1435000</name>
</gene>
<dbReference type="Proteomes" id="UP000220158">
    <property type="component" value="Chromosome 14"/>
</dbReference>